<keyword evidence="1" id="KW-0812">Transmembrane</keyword>
<sequence>MVTRIPIFKRETNRAEHEGTAGPLETLRTKIKAECRFFFIGRMGNYFPTLVLRILVQMKTVRVAGICFVSTIFCAEIISCVQHRYLILKR</sequence>
<comment type="caution">
    <text evidence="2">The sequence shown here is derived from an EMBL/GenBank/DDBJ whole genome shotgun (WGS) entry which is preliminary data.</text>
</comment>
<evidence type="ECO:0000313" key="2">
    <source>
        <dbReference type="EMBL" id="RHX93011.1"/>
    </source>
</evidence>
<name>A0A396ZCS7_9LEPT</name>
<feature type="transmembrane region" description="Helical" evidence="1">
    <location>
        <begin position="37"/>
        <end position="56"/>
    </location>
</feature>
<keyword evidence="1" id="KW-1133">Transmembrane helix</keyword>
<dbReference type="Proteomes" id="UP000265798">
    <property type="component" value="Unassembled WGS sequence"/>
</dbReference>
<gene>
    <name evidence="2" type="ORF">DLM75_07625</name>
</gene>
<protein>
    <submittedName>
        <fullName evidence="2">Uncharacterized protein</fullName>
    </submittedName>
</protein>
<organism evidence="2 3">
    <name type="scientific">Leptospira stimsonii</name>
    <dbReference type="NCBI Taxonomy" id="2202203"/>
    <lineage>
        <taxon>Bacteria</taxon>
        <taxon>Pseudomonadati</taxon>
        <taxon>Spirochaetota</taxon>
        <taxon>Spirochaetia</taxon>
        <taxon>Leptospirales</taxon>
        <taxon>Leptospiraceae</taxon>
        <taxon>Leptospira</taxon>
    </lineage>
</organism>
<evidence type="ECO:0000313" key="3">
    <source>
        <dbReference type="Proteomes" id="UP000265798"/>
    </source>
</evidence>
<dbReference type="EMBL" id="QHCT01000001">
    <property type="protein sequence ID" value="RHX93011.1"/>
    <property type="molecule type" value="Genomic_DNA"/>
</dbReference>
<proteinExistence type="predicted"/>
<evidence type="ECO:0000256" key="1">
    <source>
        <dbReference type="SAM" id="Phobius"/>
    </source>
</evidence>
<keyword evidence="1" id="KW-0472">Membrane</keyword>
<accession>A0A396ZCS7</accession>
<reference evidence="3" key="1">
    <citation type="submission" date="2018-05" db="EMBL/GenBank/DDBJ databases">
        <title>Leptospira yasudae sp. nov. and Leptospira stimsonii sp. nov., two pathogenic species of the genus Leptospira isolated from environmental sources.</title>
        <authorList>
            <person name="Casanovas-Massana A."/>
            <person name="Hamond C."/>
            <person name="Santos L.A."/>
            <person name="Hacker K.P."/>
            <person name="Balassiano I."/>
            <person name="Medeiros M.A."/>
            <person name="Reis M.G."/>
            <person name="Ko A.I."/>
            <person name="Wunder E.A."/>
        </authorList>
    </citation>
    <scope>NUCLEOTIDE SEQUENCE [LARGE SCALE GENOMIC DNA]</scope>
    <source>
        <strain evidence="3">Yale</strain>
    </source>
</reference>
<dbReference type="AlphaFoldDB" id="A0A396ZCS7"/>
<feature type="transmembrane region" description="Helical" evidence="1">
    <location>
        <begin position="62"/>
        <end position="81"/>
    </location>
</feature>